<dbReference type="PANTHER" id="PTHR31871:SF1">
    <property type="entry name" value="HISTIDINE-TRNA LIGASE"/>
    <property type="match status" value="1"/>
</dbReference>
<dbReference type="EMBL" id="HBHR01005211">
    <property type="protein sequence ID" value="CAD9860022.1"/>
    <property type="molecule type" value="Transcribed_RNA"/>
</dbReference>
<dbReference type="NCBIfam" id="TIGR01589">
    <property type="entry name" value="A_thal_3526"/>
    <property type="match status" value="1"/>
</dbReference>
<reference evidence="2" key="1">
    <citation type="submission" date="2021-01" db="EMBL/GenBank/DDBJ databases">
        <authorList>
            <person name="Corre E."/>
            <person name="Pelletier E."/>
            <person name="Niang G."/>
            <person name="Scheremetjew M."/>
            <person name="Finn R."/>
            <person name="Kale V."/>
            <person name="Holt S."/>
            <person name="Cochrane G."/>
            <person name="Meng A."/>
            <person name="Brown T."/>
            <person name="Cohen L."/>
        </authorList>
    </citation>
    <scope>NUCLEOTIDE SEQUENCE</scope>
    <source>
        <strain evidence="2">CCMP1661</strain>
    </source>
</reference>
<feature type="compositionally biased region" description="Gly residues" evidence="1">
    <location>
        <begin position="189"/>
        <end position="205"/>
    </location>
</feature>
<organism evidence="2">
    <name type="scientific">Fibrocapsa japonica</name>
    <dbReference type="NCBI Taxonomy" id="94617"/>
    <lineage>
        <taxon>Eukaryota</taxon>
        <taxon>Sar</taxon>
        <taxon>Stramenopiles</taxon>
        <taxon>Ochrophyta</taxon>
        <taxon>Raphidophyceae</taxon>
        <taxon>Chattonellales</taxon>
        <taxon>Chattonellaceae</taxon>
        <taxon>Fibrocapsa</taxon>
    </lineage>
</organism>
<dbReference type="Pfam" id="PF09713">
    <property type="entry name" value="A_thal_3526"/>
    <property type="match status" value="1"/>
</dbReference>
<evidence type="ECO:0000313" key="2">
    <source>
        <dbReference type="EMBL" id="CAD9860022.1"/>
    </source>
</evidence>
<feature type="compositionally biased region" description="Pro residues" evidence="1">
    <location>
        <begin position="223"/>
        <end position="232"/>
    </location>
</feature>
<evidence type="ECO:0000256" key="1">
    <source>
        <dbReference type="SAM" id="MobiDB-lite"/>
    </source>
</evidence>
<accession>A0A7S2UUZ3</accession>
<feature type="compositionally biased region" description="Low complexity" evidence="1">
    <location>
        <begin position="133"/>
        <end position="150"/>
    </location>
</feature>
<feature type="region of interest" description="Disordered" evidence="1">
    <location>
        <begin position="109"/>
        <end position="233"/>
    </location>
</feature>
<feature type="compositionally biased region" description="Pro residues" evidence="1">
    <location>
        <begin position="117"/>
        <end position="127"/>
    </location>
</feature>
<gene>
    <name evidence="2" type="ORF">FJAP1339_LOCUS2542</name>
</gene>
<name>A0A7S2UUZ3_9STRA</name>
<protein>
    <submittedName>
        <fullName evidence="2">Uncharacterized protein</fullName>
    </submittedName>
</protein>
<dbReference type="InterPro" id="IPR006476">
    <property type="entry name" value="CHP01589_pln"/>
</dbReference>
<sequence>MDQDIHNPGAGAANGMNISWNDIKMVQALIERCLQQYMTQPEIITALQVQANVDPSFTCLVWQKLEEQNPEFFYTYSIRLRLKDQIVAFNYLVNQQLELMHKAPGGVVPHPGAGGGPGPPPMLPPGTPGGGVLPVDPTAAAGPGALAGAPIDPSATSISAKDEGKDGLAGAGTGPKPLGEDAAGLVSEMGGGGVGGVGGGVGGGGGPPPHPAMLAAAAVNPVPTTPAPPSPNIPLAVDAVPSAKRQHAEAVTRLHSSRPV</sequence>
<proteinExistence type="predicted"/>
<feature type="compositionally biased region" description="Low complexity" evidence="1">
    <location>
        <begin position="212"/>
        <end position="222"/>
    </location>
</feature>
<dbReference type="PANTHER" id="PTHR31871">
    <property type="entry name" value="OS02G0137100 PROTEIN"/>
    <property type="match status" value="1"/>
</dbReference>
<dbReference type="AlphaFoldDB" id="A0A7S2UUZ3"/>